<dbReference type="AlphaFoldDB" id="A0AAW1JEE3"/>
<gene>
    <name evidence="1" type="ORF">QE152_g30860</name>
</gene>
<dbReference type="EMBL" id="JASPKY010000424">
    <property type="protein sequence ID" value="KAK9701037.1"/>
    <property type="molecule type" value="Genomic_DNA"/>
</dbReference>
<name>A0AAW1JEE3_POPJA</name>
<reference evidence="1 2" key="1">
    <citation type="journal article" date="2024" name="BMC Genomics">
        <title>De novo assembly and annotation of Popillia japonica's genome with initial clues to its potential as an invasive pest.</title>
        <authorList>
            <person name="Cucini C."/>
            <person name="Boschi S."/>
            <person name="Funari R."/>
            <person name="Cardaioli E."/>
            <person name="Iannotti N."/>
            <person name="Marturano G."/>
            <person name="Paoli F."/>
            <person name="Bruttini M."/>
            <person name="Carapelli A."/>
            <person name="Frati F."/>
            <person name="Nardi F."/>
        </authorList>
    </citation>
    <scope>NUCLEOTIDE SEQUENCE [LARGE SCALE GENOMIC DNA]</scope>
    <source>
        <strain evidence="1">DMR45628</strain>
    </source>
</reference>
<sequence>MIKKIKWCGDKVNEERIINIMEKKSIEERKGKKVPLMEEEVVNEMVNVVEFGEEDEISMCPDRSTKIEVPEDVKLNSVKKYEDMAKKMIEENILLVNNIPGVARKYEHTLEVDESRPFKIKSYPIPRSMQKRRQHVERWYY</sequence>
<keyword evidence="2" id="KW-1185">Reference proteome</keyword>
<comment type="caution">
    <text evidence="1">The sequence shown here is derived from an EMBL/GenBank/DDBJ whole genome shotgun (WGS) entry which is preliminary data.</text>
</comment>
<protein>
    <submittedName>
        <fullName evidence="1">Uncharacterized protein</fullName>
    </submittedName>
</protein>
<dbReference type="Proteomes" id="UP001458880">
    <property type="component" value="Unassembled WGS sequence"/>
</dbReference>
<proteinExistence type="predicted"/>
<accession>A0AAW1JEE3</accession>
<evidence type="ECO:0000313" key="1">
    <source>
        <dbReference type="EMBL" id="KAK9701037.1"/>
    </source>
</evidence>
<organism evidence="1 2">
    <name type="scientific">Popillia japonica</name>
    <name type="common">Japanese beetle</name>
    <dbReference type="NCBI Taxonomy" id="7064"/>
    <lineage>
        <taxon>Eukaryota</taxon>
        <taxon>Metazoa</taxon>
        <taxon>Ecdysozoa</taxon>
        <taxon>Arthropoda</taxon>
        <taxon>Hexapoda</taxon>
        <taxon>Insecta</taxon>
        <taxon>Pterygota</taxon>
        <taxon>Neoptera</taxon>
        <taxon>Endopterygota</taxon>
        <taxon>Coleoptera</taxon>
        <taxon>Polyphaga</taxon>
        <taxon>Scarabaeiformia</taxon>
        <taxon>Scarabaeidae</taxon>
        <taxon>Rutelinae</taxon>
        <taxon>Popillia</taxon>
    </lineage>
</organism>
<evidence type="ECO:0000313" key="2">
    <source>
        <dbReference type="Proteomes" id="UP001458880"/>
    </source>
</evidence>